<evidence type="ECO:0000313" key="2">
    <source>
        <dbReference type="Proteomes" id="UP000051256"/>
    </source>
</evidence>
<comment type="caution">
    <text evidence="1">The sequence shown here is derived from an EMBL/GenBank/DDBJ whole genome shotgun (WGS) entry which is preliminary data.</text>
</comment>
<proteinExistence type="predicted"/>
<dbReference type="EMBL" id="AYZR01000009">
    <property type="protein sequence ID" value="KRM93183.1"/>
    <property type="molecule type" value="Genomic_DNA"/>
</dbReference>
<dbReference type="Proteomes" id="UP000051256">
    <property type="component" value="Unassembled WGS sequence"/>
</dbReference>
<name>A0A0R2CNA6_9LACO</name>
<keyword evidence="2" id="KW-1185">Reference proteome</keyword>
<evidence type="ECO:0000313" key="1">
    <source>
        <dbReference type="EMBL" id="KRM93183.1"/>
    </source>
</evidence>
<protein>
    <submittedName>
        <fullName evidence="1">Uncharacterized protein</fullName>
    </submittedName>
</protein>
<reference evidence="1 2" key="1">
    <citation type="journal article" date="2015" name="Genome Announc.">
        <title>Expanding the biotechnology potential of lactobacilli through comparative genomics of 213 strains and associated genera.</title>
        <authorList>
            <person name="Sun Z."/>
            <person name="Harris H.M."/>
            <person name="McCann A."/>
            <person name="Guo C."/>
            <person name="Argimon S."/>
            <person name="Zhang W."/>
            <person name="Yang X."/>
            <person name="Jeffery I.B."/>
            <person name="Cooney J.C."/>
            <person name="Kagawa T.F."/>
            <person name="Liu W."/>
            <person name="Song Y."/>
            <person name="Salvetti E."/>
            <person name="Wrobel A."/>
            <person name="Rasinkangas P."/>
            <person name="Parkhill J."/>
            <person name="Rea M.C."/>
            <person name="O'Sullivan O."/>
            <person name="Ritari J."/>
            <person name="Douillard F.P."/>
            <person name="Paul Ross R."/>
            <person name="Yang R."/>
            <person name="Briner A.E."/>
            <person name="Felis G.E."/>
            <person name="de Vos W.M."/>
            <person name="Barrangou R."/>
            <person name="Klaenhammer T.R."/>
            <person name="Caufield P.W."/>
            <person name="Cui Y."/>
            <person name="Zhang H."/>
            <person name="O'Toole P.W."/>
        </authorList>
    </citation>
    <scope>NUCLEOTIDE SEQUENCE [LARGE SCALE GENOMIC DNA]</scope>
    <source>
        <strain evidence="1 2">DSM 24302</strain>
    </source>
</reference>
<dbReference type="STRING" id="1423802.FC56_GL000848"/>
<accession>A0A0R2CNA6</accession>
<gene>
    <name evidence="1" type="ORF">FC56_GL000848</name>
</gene>
<organism evidence="1 2">
    <name type="scientific">Lentilactobacillus senioris DSM 24302 = JCM 17472</name>
    <dbReference type="NCBI Taxonomy" id="1423802"/>
    <lineage>
        <taxon>Bacteria</taxon>
        <taxon>Bacillati</taxon>
        <taxon>Bacillota</taxon>
        <taxon>Bacilli</taxon>
        <taxon>Lactobacillales</taxon>
        <taxon>Lactobacillaceae</taxon>
        <taxon>Lentilactobacillus</taxon>
    </lineage>
</organism>
<dbReference type="PATRIC" id="fig|1423802.4.peg.861"/>
<dbReference type="AlphaFoldDB" id="A0A0R2CNA6"/>
<dbReference type="RefSeq" id="WP_056978610.1">
    <property type="nucleotide sequence ID" value="NZ_AYZR01000009.1"/>
</dbReference>
<sequence length="224" mass="25324">MDLSLRQQPAGLKLSNDEITITVQTELEGIPQNAVYIYINHNRITEVTTSIKQLKMERIISLEAMGKTPLELKNAIESEADPQHDYWLNILGLLGCSLVPAKSNGKAQHKFKKQLSDMPFYVDYEGSQAIVYWRKRAELVIQRGATMRSTAPLNQDGKLGFSARFAEQLRAEHSTQFENFVTTEDIILKSVNEVGLFLYYGGTNSWLILKNQTGKTIDELSKVN</sequence>